<organism evidence="11 12">
    <name type="scientific">Linum tenue</name>
    <dbReference type="NCBI Taxonomy" id="586396"/>
    <lineage>
        <taxon>Eukaryota</taxon>
        <taxon>Viridiplantae</taxon>
        <taxon>Streptophyta</taxon>
        <taxon>Embryophyta</taxon>
        <taxon>Tracheophyta</taxon>
        <taxon>Spermatophyta</taxon>
        <taxon>Magnoliopsida</taxon>
        <taxon>eudicotyledons</taxon>
        <taxon>Gunneridae</taxon>
        <taxon>Pentapetalae</taxon>
        <taxon>rosids</taxon>
        <taxon>fabids</taxon>
        <taxon>Malpighiales</taxon>
        <taxon>Linaceae</taxon>
        <taxon>Linum</taxon>
    </lineage>
</organism>
<dbReference type="AlphaFoldDB" id="A0AAV0J781"/>
<evidence type="ECO:0000256" key="7">
    <source>
        <dbReference type="ARBA" id="ARBA00023242"/>
    </source>
</evidence>
<evidence type="ECO:0000256" key="2">
    <source>
        <dbReference type="ARBA" id="ARBA00022737"/>
    </source>
</evidence>
<dbReference type="SMART" id="SM00380">
    <property type="entry name" value="AP2"/>
    <property type="match status" value="2"/>
</dbReference>
<sequence>MWDLNDSPVQRRAAAVPEEASEEGCSSNSQTDKGKRVGSVSNSSSSAAQPTEDGSEEEPMVGGGRMMSSSRSMSSRIFGFSMAAAEEEGLVGEEEEEDLEMMMSSIEGLPGPVTRQFFPMEGTEIVGPSSTLVGAAAGGFPRAPWVGVKFCQSESAVAVAQPMKKSRRGPRSRSSQYRGVTYYRRTGRWESHIWDCGKQVYLGGFDTAHAAARAYDRAAIKFRGVEADINFTIQDYQDDLKQMSNLTKEEFVHVLRRQSTGFPRGSSKYRGVTLHKCGRWEARMGQFLGKKYVYLGLFDTEIEAARAYDKAAIKCNGKDAVTNFDPSIYDDDDELNTTSSTTTTTNNNNSNSNSPSGALFPFNHISSTQIDRVIKLHCSDFISTNSQKPAAGSMSAATDHNLDLSLGSNSSQESNNLDHQTRPRHGSASSAGMDANAAFDPSWRNRGLRPHQNNEEQQRSSEMEAMQLLSQTHIRAPGSLHRYPNHLLPPSHHFQFANSSNTGAGGGCRIGSDLSLSPSDNNHHNYNYDQQWQLSGGGATRAPPPQPPAPPPHQQQMYGSAPAAAASSGFPKPPSPSPNWLHKNGFHYSLLRPS</sequence>
<evidence type="ECO:0000259" key="10">
    <source>
        <dbReference type="PROSITE" id="PS51032"/>
    </source>
</evidence>
<dbReference type="PANTHER" id="PTHR32467">
    <property type="entry name" value="AP2-LIKE ETHYLENE-RESPONSIVE TRANSCRIPTION FACTOR"/>
    <property type="match status" value="1"/>
</dbReference>
<dbReference type="GO" id="GO:0003700">
    <property type="term" value="F:DNA-binding transcription factor activity"/>
    <property type="evidence" value="ECO:0007669"/>
    <property type="project" value="InterPro"/>
</dbReference>
<dbReference type="InterPro" id="IPR001471">
    <property type="entry name" value="AP2/ERF_dom"/>
</dbReference>
<feature type="compositionally biased region" description="Basic and acidic residues" evidence="9">
    <location>
        <begin position="452"/>
        <end position="462"/>
    </location>
</feature>
<keyword evidence="2" id="KW-0677">Repeat</keyword>
<evidence type="ECO:0000256" key="9">
    <source>
        <dbReference type="SAM" id="MobiDB-lite"/>
    </source>
</evidence>
<evidence type="ECO:0000256" key="6">
    <source>
        <dbReference type="ARBA" id="ARBA00023163"/>
    </source>
</evidence>
<keyword evidence="12" id="KW-1185">Reference proteome</keyword>
<feature type="region of interest" description="Disordered" evidence="9">
    <location>
        <begin position="521"/>
        <end position="584"/>
    </location>
</feature>
<evidence type="ECO:0000313" key="11">
    <source>
        <dbReference type="EMBL" id="CAI0405772.1"/>
    </source>
</evidence>
<dbReference type="SUPFAM" id="SSF54171">
    <property type="entry name" value="DNA-binding domain"/>
    <property type="match status" value="2"/>
</dbReference>
<dbReference type="PROSITE" id="PS51032">
    <property type="entry name" value="AP2_ERF"/>
    <property type="match status" value="2"/>
</dbReference>
<feature type="region of interest" description="Disordered" evidence="9">
    <location>
        <begin position="401"/>
        <end position="463"/>
    </location>
</feature>
<dbReference type="GO" id="GO:0005634">
    <property type="term" value="C:nucleus"/>
    <property type="evidence" value="ECO:0007669"/>
    <property type="project" value="UniProtKB-SubCell"/>
</dbReference>
<dbReference type="CDD" id="cd00018">
    <property type="entry name" value="AP2"/>
    <property type="match status" value="2"/>
</dbReference>
<feature type="compositionally biased region" description="Low complexity" evidence="9">
    <location>
        <begin position="554"/>
        <end position="570"/>
    </location>
</feature>
<dbReference type="Pfam" id="PF00847">
    <property type="entry name" value="AP2"/>
    <property type="match status" value="2"/>
</dbReference>
<feature type="compositionally biased region" description="Polar residues" evidence="9">
    <location>
        <begin position="521"/>
        <end position="534"/>
    </location>
</feature>
<keyword evidence="3" id="KW-0805">Transcription regulation</keyword>
<comment type="subcellular location">
    <subcellularLocation>
        <location evidence="1">Nucleus</location>
    </subcellularLocation>
</comment>
<evidence type="ECO:0000256" key="8">
    <source>
        <dbReference type="ARBA" id="ARBA00037973"/>
    </source>
</evidence>
<evidence type="ECO:0000256" key="5">
    <source>
        <dbReference type="ARBA" id="ARBA00023159"/>
    </source>
</evidence>
<protein>
    <recommendedName>
        <fullName evidence="10">AP2/ERF domain-containing protein</fullName>
    </recommendedName>
</protein>
<dbReference type="Proteomes" id="UP001154282">
    <property type="component" value="Unassembled WGS sequence"/>
</dbReference>
<feature type="region of interest" description="Disordered" evidence="9">
    <location>
        <begin position="1"/>
        <end position="72"/>
    </location>
</feature>
<dbReference type="FunFam" id="3.30.730.10:FF:000004">
    <property type="entry name" value="AP2-like ethylene-responsive transcription factor"/>
    <property type="match status" value="1"/>
</dbReference>
<keyword evidence="4" id="KW-0238">DNA-binding</keyword>
<dbReference type="GO" id="GO:0003677">
    <property type="term" value="F:DNA binding"/>
    <property type="evidence" value="ECO:0007669"/>
    <property type="project" value="UniProtKB-KW"/>
</dbReference>
<feature type="domain" description="AP2/ERF" evidence="10">
    <location>
        <begin position="268"/>
        <end position="325"/>
    </location>
</feature>
<evidence type="ECO:0000313" key="12">
    <source>
        <dbReference type="Proteomes" id="UP001154282"/>
    </source>
</evidence>
<dbReference type="FunFam" id="3.30.730.10:FF:000002">
    <property type="entry name" value="AP2-like ethylene-responsive transcription factor"/>
    <property type="match status" value="1"/>
</dbReference>
<dbReference type="InterPro" id="IPR016177">
    <property type="entry name" value="DNA-bd_dom_sf"/>
</dbReference>
<keyword evidence="5" id="KW-0010">Activator</keyword>
<accession>A0AAV0J781</accession>
<proteinExistence type="inferred from homology"/>
<dbReference type="EMBL" id="CAMGYJ010000004">
    <property type="protein sequence ID" value="CAI0405772.1"/>
    <property type="molecule type" value="Genomic_DNA"/>
</dbReference>
<dbReference type="PANTHER" id="PTHR32467:SF142">
    <property type="entry name" value="FLORAL HOMEOTIC PROTEIN APETALA 2"/>
    <property type="match status" value="1"/>
</dbReference>
<name>A0AAV0J781_9ROSI</name>
<dbReference type="PRINTS" id="PR00367">
    <property type="entry name" value="ETHRSPELEMNT"/>
</dbReference>
<keyword evidence="7" id="KW-0539">Nucleus</keyword>
<dbReference type="InterPro" id="IPR036955">
    <property type="entry name" value="AP2/ERF_dom_sf"/>
</dbReference>
<evidence type="ECO:0000256" key="3">
    <source>
        <dbReference type="ARBA" id="ARBA00023015"/>
    </source>
</evidence>
<gene>
    <name evidence="11" type="ORF">LITE_LOCUS12975</name>
</gene>
<feature type="domain" description="AP2/ERF" evidence="10">
    <location>
        <begin position="176"/>
        <end position="232"/>
    </location>
</feature>
<feature type="region of interest" description="Disordered" evidence="9">
    <location>
        <begin position="326"/>
        <end position="355"/>
    </location>
</feature>
<evidence type="ECO:0000256" key="4">
    <source>
        <dbReference type="ARBA" id="ARBA00023125"/>
    </source>
</evidence>
<keyword evidence="6" id="KW-0804">Transcription</keyword>
<feature type="compositionally biased region" description="Pro residues" evidence="9">
    <location>
        <begin position="542"/>
        <end position="553"/>
    </location>
</feature>
<evidence type="ECO:0000256" key="1">
    <source>
        <dbReference type="ARBA" id="ARBA00004123"/>
    </source>
</evidence>
<dbReference type="Gene3D" id="3.30.730.10">
    <property type="entry name" value="AP2/ERF domain"/>
    <property type="match status" value="2"/>
</dbReference>
<comment type="similarity">
    <text evidence="8">Belongs to the AP2/ERF transcription factor family. AP2 subfamily.</text>
</comment>
<reference evidence="11" key="1">
    <citation type="submission" date="2022-08" db="EMBL/GenBank/DDBJ databases">
        <authorList>
            <person name="Gutierrez-Valencia J."/>
        </authorList>
    </citation>
    <scope>NUCLEOTIDE SEQUENCE</scope>
</reference>
<feature type="compositionally biased region" description="Low complexity" evidence="9">
    <location>
        <begin position="336"/>
        <end position="354"/>
    </location>
</feature>
<comment type="caution">
    <text evidence="11">The sequence shown here is derived from an EMBL/GenBank/DDBJ whole genome shotgun (WGS) entry which is preliminary data.</text>
</comment>
<feature type="compositionally biased region" description="Polar residues" evidence="9">
    <location>
        <begin position="406"/>
        <end position="418"/>
    </location>
</feature>